<name>A0ABS2SLK1_9MICO</name>
<gene>
    <name evidence="3" type="ORF">JOE56_000867</name>
</gene>
<sequence length="476" mass="50800">MHRRRFPARQSGQGTIEYIGIAVIAAIIIAGIVAAPMAPNMTSGLEKIICGVLKNTPFDGPAVCSPPKPPKCIVATDSARNGSEAGPKIVNFKSGQGYKVTYYADGSADLVETDDFSLEGVYGFKSGKLKGKGLNAAITASGGYANGSKTHFSPDEMKELDAAIARAEDRANSGHQYVPGGQIFHDKSGEPDATSNEFNLTLGAEGKFSLEKHAEGKAGDKAKKDKTGTPGADFEAGGGVEFGGKAQHEHDRGSNKEDPSDDTHKYTYGASIDGELLAGGKLKAKDVAELKASVGGNLGAESLVSYKTDADGNITNITFTTATEHGGQNKLETQIGKKQKDDYNNDLTKSNGPSGKGTDSTMNVTTTSIDIDTPEKREIAEQFRNNPIDPMVYLMSAFPQAGDMAGEDLSPMAQLMREDSYVRRNTYDVKSDTSREDYIVYAHEQKSESTNITNGEKYVRDGNGQGRWVPDETCSM</sequence>
<evidence type="ECO:0000256" key="1">
    <source>
        <dbReference type="SAM" id="MobiDB-lite"/>
    </source>
</evidence>
<feature type="compositionally biased region" description="Basic and acidic residues" evidence="1">
    <location>
        <begin position="214"/>
        <end position="227"/>
    </location>
</feature>
<feature type="transmembrane region" description="Helical" evidence="2">
    <location>
        <begin position="16"/>
        <end position="38"/>
    </location>
</feature>
<dbReference type="EMBL" id="JAFBCP010000001">
    <property type="protein sequence ID" value="MBM7816173.1"/>
    <property type="molecule type" value="Genomic_DNA"/>
</dbReference>
<evidence type="ECO:0000256" key="2">
    <source>
        <dbReference type="SAM" id="Phobius"/>
    </source>
</evidence>
<protein>
    <submittedName>
        <fullName evidence="3">Uncharacterized protein</fullName>
    </submittedName>
</protein>
<feature type="region of interest" description="Disordered" evidence="1">
    <location>
        <begin position="334"/>
        <end position="364"/>
    </location>
</feature>
<dbReference type="Proteomes" id="UP000809290">
    <property type="component" value="Unassembled WGS sequence"/>
</dbReference>
<feature type="compositionally biased region" description="Polar residues" evidence="1">
    <location>
        <begin position="345"/>
        <end position="364"/>
    </location>
</feature>
<keyword evidence="2" id="KW-0472">Membrane</keyword>
<proteinExistence type="predicted"/>
<reference evidence="3 4" key="1">
    <citation type="submission" date="2021-01" db="EMBL/GenBank/DDBJ databases">
        <title>Sequencing the genomes of 1000 actinobacteria strains.</title>
        <authorList>
            <person name="Klenk H.-P."/>
        </authorList>
    </citation>
    <scope>NUCLEOTIDE SEQUENCE [LARGE SCALE GENOMIC DNA]</scope>
    <source>
        <strain evidence="3 4">DSM 13657</strain>
    </source>
</reference>
<keyword evidence="4" id="KW-1185">Reference proteome</keyword>
<comment type="caution">
    <text evidence="3">The sequence shown here is derived from an EMBL/GenBank/DDBJ whole genome shotgun (WGS) entry which is preliminary data.</text>
</comment>
<feature type="region of interest" description="Disordered" evidence="1">
    <location>
        <begin position="214"/>
        <end position="267"/>
    </location>
</feature>
<feature type="region of interest" description="Disordered" evidence="1">
    <location>
        <begin position="171"/>
        <end position="197"/>
    </location>
</feature>
<evidence type="ECO:0000313" key="4">
    <source>
        <dbReference type="Proteomes" id="UP000809290"/>
    </source>
</evidence>
<dbReference type="RefSeq" id="WP_204514994.1">
    <property type="nucleotide sequence ID" value="NZ_JAFBCP010000001.1"/>
</dbReference>
<accession>A0ABS2SLK1</accession>
<keyword evidence="2" id="KW-1133">Transmembrane helix</keyword>
<evidence type="ECO:0000313" key="3">
    <source>
        <dbReference type="EMBL" id="MBM7816173.1"/>
    </source>
</evidence>
<feature type="compositionally biased region" description="Basic and acidic residues" evidence="1">
    <location>
        <begin position="246"/>
        <end position="265"/>
    </location>
</feature>
<organism evidence="3 4">
    <name type="scientific">Brevibacterium paucivorans</name>
    <dbReference type="NCBI Taxonomy" id="170994"/>
    <lineage>
        <taxon>Bacteria</taxon>
        <taxon>Bacillati</taxon>
        <taxon>Actinomycetota</taxon>
        <taxon>Actinomycetes</taxon>
        <taxon>Micrococcales</taxon>
        <taxon>Brevibacteriaceae</taxon>
        <taxon>Brevibacterium</taxon>
    </lineage>
</organism>
<keyword evidence="2" id="KW-0812">Transmembrane</keyword>